<gene>
    <name evidence="1" type="primary">Erv31_2</name>
    <name evidence="1" type="ORF">CHLAEN_R14067</name>
</gene>
<organism evidence="1 2">
    <name type="scientific">Chloroceryle aenea</name>
    <name type="common">American pygmy kingfisher</name>
    <dbReference type="NCBI Taxonomy" id="176938"/>
    <lineage>
        <taxon>Eukaryota</taxon>
        <taxon>Metazoa</taxon>
        <taxon>Chordata</taxon>
        <taxon>Craniata</taxon>
        <taxon>Vertebrata</taxon>
        <taxon>Euteleostomi</taxon>
        <taxon>Archelosauria</taxon>
        <taxon>Archosauria</taxon>
        <taxon>Dinosauria</taxon>
        <taxon>Saurischia</taxon>
        <taxon>Theropoda</taxon>
        <taxon>Coelurosauria</taxon>
        <taxon>Aves</taxon>
        <taxon>Neognathae</taxon>
        <taxon>Neoaves</taxon>
        <taxon>Telluraves</taxon>
        <taxon>Coraciimorphae</taxon>
        <taxon>Coraciiformes</taxon>
        <taxon>Cerylidae</taxon>
        <taxon>Chloroceryle</taxon>
    </lineage>
</organism>
<dbReference type="AlphaFoldDB" id="A0A7K9UJ78"/>
<protein>
    <submittedName>
        <fullName evidence="1">ENR1 protein</fullName>
    </submittedName>
</protein>
<feature type="non-terminal residue" evidence="1">
    <location>
        <position position="1"/>
    </location>
</feature>
<name>A0A7K9UJ78_9AVES</name>
<dbReference type="EMBL" id="VWZY01021516">
    <property type="protein sequence ID" value="NXI60877.1"/>
    <property type="molecule type" value="Genomic_DNA"/>
</dbReference>
<sequence>TLDQQEFLEPRRNLFVALMNEIARELNVTSCWICGGVQMTDQWPWRGEGLSPLQIITWNRTEISQTKRPEGWILSNEVIGYECIERRG</sequence>
<proteinExistence type="predicted"/>
<keyword evidence="2" id="KW-1185">Reference proteome</keyword>
<evidence type="ECO:0000313" key="1">
    <source>
        <dbReference type="EMBL" id="NXI60877.1"/>
    </source>
</evidence>
<accession>A0A7K9UJ78</accession>
<comment type="caution">
    <text evidence="1">The sequence shown here is derived from an EMBL/GenBank/DDBJ whole genome shotgun (WGS) entry which is preliminary data.</text>
</comment>
<feature type="non-terminal residue" evidence="1">
    <location>
        <position position="88"/>
    </location>
</feature>
<evidence type="ECO:0000313" key="2">
    <source>
        <dbReference type="Proteomes" id="UP000579406"/>
    </source>
</evidence>
<reference evidence="1 2" key="1">
    <citation type="submission" date="2019-09" db="EMBL/GenBank/DDBJ databases">
        <title>Bird 10,000 Genomes (B10K) Project - Family phase.</title>
        <authorList>
            <person name="Zhang G."/>
        </authorList>
    </citation>
    <scope>NUCLEOTIDE SEQUENCE [LARGE SCALE GENOMIC DNA]</scope>
    <source>
        <strain evidence="1">B10K-DU-001-61</strain>
        <tissue evidence="1">Muscle</tissue>
    </source>
</reference>
<dbReference type="OrthoDB" id="9325190at2759"/>
<dbReference type="Proteomes" id="UP000579406">
    <property type="component" value="Unassembled WGS sequence"/>
</dbReference>